<dbReference type="NCBIfam" id="NF033650">
    <property type="entry name" value="ANR_neg_reg"/>
    <property type="match status" value="1"/>
</dbReference>
<name>A0ABS0TUK3_SERPR</name>
<gene>
    <name evidence="1" type="ORF">JEQ07_16805</name>
</gene>
<dbReference type="RefSeq" id="WP_198642395.1">
    <property type="nucleotide sequence ID" value="NZ_JAEHSL010000014.1"/>
</dbReference>
<evidence type="ECO:0000313" key="2">
    <source>
        <dbReference type="Proteomes" id="UP000639004"/>
    </source>
</evidence>
<organism evidence="1 2">
    <name type="scientific">Serratia proteamaculans</name>
    <dbReference type="NCBI Taxonomy" id="28151"/>
    <lineage>
        <taxon>Bacteria</taxon>
        <taxon>Pseudomonadati</taxon>
        <taxon>Pseudomonadota</taxon>
        <taxon>Gammaproteobacteria</taxon>
        <taxon>Enterobacterales</taxon>
        <taxon>Yersiniaceae</taxon>
        <taxon>Serratia</taxon>
    </lineage>
</organism>
<proteinExistence type="predicted"/>
<reference evidence="1 2" key="1">
    <citation type="submission" date="2020-12" db="EMBL/GenBank/DDBJ databases">
        <title>Enhanced detection system for hospital associated transmission using whole genome sequencing surveillance.</title>
        <authorList>
            <person name="Harrison L.H."/>
            <person name="Van Tyne D."/>
            <person name="Marsh J.W."/>
            <person name="Griffith M.P."/>
            <person name="Snyder D.J."/>
            <person name="Cooper V.S."/>
            <person name="Mustapha M."/>
        </authorList>
    </citation>
    <scope>NUCLEOTIDE SEQUENCE [LARGE SCALE GENOMIC DNA]</scope>
    <source>
        <strain evidence="1 2">SER00238</strain>
    </source>
</reference>
<dbReference type="Proteomes" id="UP000639004">
    <property type="component" value="Unassembled WGS sequence"/>
</dbReference>
<dbReference type="InterPro" id="IPR047666">
    <property type="entry name" value="ANR_neg_reg"/>
</dbReference>
<comment type="caution">
    <text evidence="1">The sequence shown here is derived from an EMBL/GenBank/DDBJ whole genome shotgun (WGS) entry which is preliminary data.</text>
</comment>
<keyword evidence="2" id="KW-1185">Reference proteome</keyword>
<dbReference type="EMBL" id="JAEHSL010000014">
    <property type="protein sequence ID" value="MBI6182049.1"/>
    <property type="molecule type" value="Genomic_DNA"/>
</dbReference>
<protein>
    <submittedName>
        <fullName evidence="1">ANR family transcriptional regulator</fullName>
    </submittedName>
</protein>
<sequence length="65" mass="7229">MYQLLACTAAALERSGDYGQAAEAWGICLTLAPDVRNRFWCEVRQARCQKQVIVPASWRSRKAGG</sequence>
<evidence type="ECO:0000313" key="1">
    <source>
        <dbReference type="EMBL" id="MBI6182049.1"/>
    </source>
</evidence>
<accession>A0ABS0TUK3</accession>